<sequence length="62" mass="6458">MMPQTSHAPGRICPACDGFAQAVIATGTRLRDGSRHTIPVNCPTCRGLGIIVRPLATAARTA</sequence>
<accession>A0ABW2G368</accession>
<proteinExistence type="predicted"/>
<keyword evidence="2" id="KW-1185">Reference proteome</keyword>
<organism evidence="1 2">
    <name type="scientific">Kitasatospora paranensis</name>
    <dbReference type="NCBI Taxonomy" id="258053"/>
    <lineage>
        <taxon>Bacteria</taxon>
        <taxon>Bacillati</taxon>
        <taxon>Actinomycetota</taxon>
        <taxon>Actinomycetes</taxon>
        <taxon>Kitasatosporales</taxon>
        <taxon>Streptomycetaceae</taxon>
        <taxon>Kitasatospora</taxon>
    </lineage>
</organism>
<gene>
    <name evidence="1" type="ORF">ACFQMG_30975</name>
</gene>
<protein>
    <submittedName>
        <fullName evidence="1">Uncharacterized protein</fullName>
    </submittedName>
</protein>
<name>A0ABW2G368_9ACTN</name>
<reference evidence="2" key="1">
    <citation type="journal article" date="2019" name="Int. J. Syst. Evol. Microbiol.">
        <title>The Global Catalogue of Microorganisms (GCM) 10K type strain sequencing project: providing services to taxonomists for standard genome sequencing and annotation.</title>
        <authorList>
            <consortium name="The Broad Institute Genomics Platform"/>
            <consortium name="The Broad Institute Genome Sequencing Center for Infectious Disease"/>
            <person name="Wu L."/>
            <person name="Ma J."/>
        </authorList>
    </citation>
    <scope>NUCLEOTIDE SEQUENCE [LARGE SCALE GENOMIC DNA]</scope>
    <source>
        <strain evidence="2">CGMCC 1.12859</strain>
    </source>
</reference>
<evidence type="ECO:0000313" key="2">
    <source>
        <dbReference type="Proteomes" id="UP001596435"/>
    </source>
</evidence>
<comment type="caution">
    <text evidence="1">The sequence shown here is derived from an EMBL/GenBank/DDBJ whole genome shotgun (WGS) entry which is preliminary data.</text>
</comment>
<dbReference type="Proteomes" id="UP001596435">
    <property type="component" value="Unassembled WGS sequence"/>
</dbReference>
<evidence type="ECO:0000313" key="1">
    <source>
        <dbReference type="EMBL" id="MFC7183980.1"/>
    </source>
</evidence>
<dbReference type="RefSeq" id="WP_345707105.1">
    <property type="nucleotide sequence ID" value="NZ_BAABKV010000001.1"/>
</dbReference>
<dbReference type="EMBL" id="JBHTAJ010000084">
    <property type="protein sequence ID" value="MFC7183980.1"/>
    <property type="molecule type" value="Genomic_DNA"/>
</dbReference>